<accession>A0A414PY41</accession>
<dbReference type="PANTHER" id="PTHR30524:SF0">
    <property type="entry name" value="ALTRONATE OXIDOREDUCTASE-RELATED"/>
    <property type="match status" value="1"/>
</dbReference>
<reference evidence="5 6" key="1">
    <citation type="submission" date="2018-08" db="EMBL/GenBank/DDBJ databases">
        <title>A genome reference for cultivated species of the human gut microbiota.</title>
        <authorList>
            <person name="Zou Y."/>
            <person name="Xue W."/>
            <person name="Luo G."/>
        </authorList>
    </citation>
    <scope>NUCLEOTIDE SEQUENCE [LARGE SCALE GENOMIC DNA]</scope>
    <source>
        <strain evidence="5 6">AM25-1</strain>
    </source>
</reference>
<dbReference type="RefSeq" id="WP_005886848.1">
    <property type="nucleotide sequence ID" value="NZ_CABMMQ010000002.1"/>
</dbReference>
<evidence type="ECO:0000256" key="2">
    <source>
        <dbReference type="ARBA" id="ARBA00023027"/>
    </source>
</evidence>
<dbReference type="AlphaFoldDB" id="A0A414PY41"/>
<dbReference type="SUPFAM" id="SSF48179">
    <property type="entry name" value="6-phosphogluconate dehydrogenase C-terminal domain-like"/>
    <property type="match status" value="1"/>
</dbReference>
<dbReference type="InterPro" id="IPR013131">
    <property type="entry name" value="Mannitol_DH_N"/>
</dbReference>
<organism evidence="5 6">
    <name type="scientific">Fusobacterium mortiferum</name>
    <dbReference type="NCBI Taxonomy" id="850"/>
    <lineage>
        <taxon>Bacteria</taxon>
        <taxon>Fusobacteriati</taxon>
        <taxon>Fusobacteriota</taxon>
        <taxon>Fusobacteriia</taxon>
        <taxon>Fusobacteriales</taxon>
        <taxon>Fusobacteriaceae</taxon>
        <taxon>Fusobacterium</taxon>
    </lineage>
</organism>
<dbReference type="Gene3D" id="3.40.50.720">
    <property type="entry name" value="NAD(P)-binding Rossmann-like Domain"/>
    <property type="match status" value="1"/>
</dbReference>
<evidence type="ECO:0000313" key="6">
    <source>
        <dbReference type="Proteomes" id="UP000284676"/>
    </source>
</evidence>
<dbReference type="EC" id="1.1.1.58" evidence="5"/>
<dbReference type="GO" id="GO:0005829">
    <property type="term" value="C:cytosol"/>
    <property type="evidence" value="ECO:0007669"/>
    <property type="project" value="TreeGrafter"/>
</dbReference>
<evidence type="ECO:0000259" key="3">
    <source>
        <dbReference type="Pfam" id="PF01232"/>
    </source>
</evidence>
<dbReference type="InterPro" id="IPR013328">
    <property type="entry name" value="6PGD_dom2"/>
</dbReference>
<proteinExistence type="predicted"/>
<dbReference type="GO" id="GO:0008926">
    <property type="term" value="F:mannitol-1-phosphate 5-dehydrogenase activity"/>
    <property type="evidence" value="ECO:0007669"/>
    <property type="project" value="TreeGrafter"/>
</dbReference>
<comment type="caution">
    <text evidence="5">The sequence shown here is derived from an EMBL/GenBank/DDBJ whole genome shotgun (WGS) entry which is preliminary data.</text>
</comment>
<evidence type="ECO:0000313" key="5">
    <source>
        <dbReference type="EMBL" id="RHF73498.1"/>
    </source>
</evidence>
<dbReference type="InterPro" id="IPR036291">
    <property type="entry name" value="NAD(P)-bd_dom_sf"/>
</dbReference>
<keyword evidence="1 5" id="KW-0560">Oxidoreductase</keyword>
<dbReference type="GeneID" id="62764271"/>
<protein>
    <submittedName>
        <fullName evidence="5">Tagaturonate reductase</fullName>
        <ecNumber evidence="5">1.1.1.58</ecNumber>
    </submittedName>
</protein>
<name>A0A414PY41_FUSMR</name>
<dbReference type="EMBL" id="QRHL01000004">
    <property type="protein sequence ID" value="RHF73498.1"/>
    <property type="molecule type" value="Genomic_DNA"/>
</dbReference>
<dbReference type="SUPFAM" id="SSF51735">
    <property type="entry name" value="NAD(P)-binding Rossmann-fold domains"/>
    <property type="match status" value="1"/>
</dbReference>
<dbReference type="GO" id="GO:0019592">
    <property type="term" value="P:mannitol catabolic process"/>
    <property type="evidence" value="ECO:0007669"/>
    <property type="project" value="TreeGrafter"/>
</dbReference>
<dbReference type="InterPro" id="IPR013118">
    <property type="entry name" value="Mannitol_DH_C"/>
</dbReference>
<dbReference type="Pfam" id="PF01232">
    <property type="entry name" value="Mannitol_dh"/>
    <property type="match status" value="1"/>
</dbReference>
<keyword evidence="2" id="KW-0520">NAD</keyword>
<evidence type="ECO:0000256" key="1">
    <source>
        <dbReference type="ARBA" id="ARBA00023002"/>
    </source>
</evidence>
<dbReference type="GO" id="GO:0009026">
    <property type="term" value="F:tagaturonate reductase activity"/>
    <property type="evidence" value="ECO:0007669"/>
    <property type="project" value="UniProtKB-EC"/>
</dbReference>
<evidence type="ECO:0000259" key="4">
    <source>
        <dbReference type="Pfam" id="PF08125"/>
    </source>
</evidence>
<dbReference type="Pfam" id="PF08125">
    <property type="entry name" value="Mannitol_dh_C"/>
    <property type="match status" value="1"/>
</dbReference>
<dbReference type="InterPro" id="IPR008927">
    <property type="entry name" value="6-PGluconate_DH-like_C_sf"/>
</dbReference>
<dbReference type="Gene3D" id="1.10.1040.10">
    <property type="entry name" value="N-(1-d-carboxylethyl)-l-norvaline Dehydrogenase, domain 2"/>
    <property type="match status" value="1"/>
</dbReference>
<dbReference type="GO" id="GO:0019698">
    <property type="term" value="P:D-galacturonate catabolic process"/>
    <property type="evidence" value="ECO:0007669"/>
    <property type="project" value="TreeGrafter"/>
</dbReference>
<feature type="domain" description="Mannitol dehydrogenase C-terminal" evidence="4">
    <location>
        <begin position="272"/>
        <end position="465"/>
    </location>
</feature>
<dbReference type="PANTHER" id="PTHR30524">
    <property type="entry name" value="MANNITOL-1-PHOSPHATE 5-DEHYDROGENASE"/>
    <property type="match status" value="1"/>
</dbReference>
<feature type="domain" description="Mannitol dehydrogenase N-terminal" evidence="3">
    <location>
        <begin position="14"/>
        <end position="251"/>
    </location>
</feature>
<gene>
    <name evidence="5" type="ORF">DW663_04320</name>
</gene>
<dbReference type="Proteomes" id="UP000284676">
    <property type="component" value="Unassembled WGS sequence"/>
</dbReference>
<sequence>MLSRKELNLPKYPEKIIQFGEGNFLRSFVDWQLDIINKNTDLNAGIAVVRPIDYDTVPLLNIQDGLYTSIIRGINEKGEVVKDYRIISSINREIPVYKEFDEYLKLAHNPEMRFIISNTTEAGIVYSDEDKYDDRPQNTFPAKLTRLLHERFKVFNGEVNKGFILMPCELIDYNGEELKKIVLKYADLWNLEEEFKNWLVTGNIWCSTLVDRIVTGYPRAEKDELVKELGYEDKFMTTGEYFYLFVIQGPKDILTKELRLDKVNLNILIVNDLKPYKMRKVGILNGAHTAMVPVAYLYGIDTVREAMENSDVRTFIEKAIDEEIIPALDMDKKELVEFKEAVIKRFQNPYVKHMLMDISLNSMSKYKSRILPQVLETYRRTGKLPKRLLFSLAALIRFYKGVRENGNVINLRDDKHHLEMYQELWKTNNYRKIVEHVLGLEKHWDINLNTIEGMTDLVTHYVEKIDKYGVKKALEEVK</sequence>
<dbReference type="NCBIfam" id="NF002969">
    <property type="entry name" value="PRK03643.1"/>
    <property type="match status" value="1"/>
</dbReference>